<gene>
    <name evidence="1" type="ORF">P0082_07555</name>
</gene>
<sequence>MTDVDEGTETKFGVRASTTFVGATQALVSLTPTKNGSAAFLAVADTETIPPATAAETLLAYREIDFSGTSPQIIQFALSISATQDATSKEVSGDTAAVLQPSTAYKIVMYHSGSDTILLSFMTLGSVDEGYTFGGSNSGHTFDMSAHNFRTGTDGKFQVPFVFSWLQNSGLIASPSIKVEGGTIFNAIGNFEFSGSDGVITRYNNLANHFGDPSRGIIFLHTPFSNTILKYKITLTNNVGNGFSIIYNEG</sequence>
<dbReference type="EMBL" id="CP123443">
    <property type="protein sequence ID" value="WGK68336.1"/>
    <property type="molecule type" value="Genomic_DNA"/>
</dbReference>
<proteinExistence type="predicted"/>
<evidence type="ECO:0000313" key="2">
    <source>
        <dbReference type="Proteomes" id="UP001228690"/>
    </source>
</evidence>
<reference evidence="1 2" key="1">
    <citation type="submission" date="2023-04" db="EMBL/GenBank/DDBJ databases">
        <title>Spirochaete genome identified in red abalone sample constitutes a novel genus.</title>
        <authorList>
            <person name="Sharma S.P."/>
            <person name="Purcell C.M."/>
            <person name="Hyde J.R."/>
            <person name="Severin A.J."/>
        </authorList>
    </citation>
    <scope>NUCLEOTIDE SEQUENCE [LARGE SCALE GENOMIC DNA]</scope>
    <source>
        <strain evidence="1 2">SP-2023</strain>
    </source>
</reference>
<evidence type="ECO:0000313" key="1">
    <source>
        <dbReference type="EMBL" id="WGK68336.1"/>
    </source>
</evidence>
<keyword evidence="2" id="KW-1185">Reference proteome</keyword>
<accession>A0ABY8MEP6</accession>
<dbReference type="RefSeq" id="WP_326926512.1">
    <property type="nucleotide sequence ID" value="NZ_CP123443.1"/>
</dbReference>
<dbReference type="Proteomes" id="UP001228690">
    <property type="component" value="Chromosome"/>
</dbReference>
<protein>
    <submittedName>
        <fullName evidence="1">Uncharacterized protein</fullName>
    </submittedName>
</protein>
<name>A0ABY8MEP6_9SPIO</name>
<organism evidence="1 2">
    <name type="scientific">Candidatus Haliotispira prima</name>
    <dbReference type="NCBI Taxonomy" id="3034016"/>
    <lineage>
        <taxon>Bacteria</taxon>
        <taxon>Pseudomonadati</taxon>
        <taxon>Spirochaetota</taxon>
        <taxon>Spirochaetia</taxon>
        <taxon>Spirochaetales</taxon>
        <taxon>Spirochaetaceae</taxon>
        <taxon>Candidatus Haliotispira</taxon>
    </lineage>
</organism>